<dbReference type="RefSeq" id="WP_194311153.1">
    <property type="nucleotide sequence ID" value="NZ_JADHEC010000007.1"/>
</dbReference>
<accession>A0A930U9C3</accession>
<dbReference type="AlphaFoldDB" id="A0A930U9C3"/>
<feature type="chain" id="PRO_5037626152" description="Aromatic hydrocarbon degradation protein" evidence="1">
    <location>
        <begin position="20"/>
        <end position="416"/>
    </location>
</feature>
<dbReference type="Gene3D" id="2.40.160.60">
    <property type="entry name" value="Outer membrane protein transport protein (OMPP1/FadL/TodX)"/>
    <property type="match status" value="1"/>
</dbReference>
<reference evidence="2" key="1">
    <citation type="submission" date="2020-11" db="EMBL/GenBank/DDBJ databases">
        <title>Genome of Flavobacterium soyangense.</title>
        <authorList>
            <person name="Liu Q."/>
            <person name="Xin Y.-H."/>
        </authorList>
    </citation>
    <scope>NUCLEOTIDE SEQUENCE</scope>
    <source>
        <strain evidence="2">CGMCC 1.13493</strain>
    </source>
</reference>
<gene>
    <name evidence="2" type="ORF">IR213_04680</name>
</gene>
<evidence type="ECO:0000313" key="2">
    <source>
        <dbReference type="EMBL" id="MBF2707887.1"/>
    </source>
</evidence>
<sequence>MINKILISACLFLSLVSFSQEGTSSPYSFYGIGESRFNGSVESRSMAGLSVAPDSIHINLQNPAGYANLKWTAFTTAGSNSHTKQKSSTSSASEQRSTFDYLSLGIPLGKFGAAFGILPYSSVGYRIENISTDGSQNNKRFNGSGGLNRVFFGAGYRILPNLSVGANVYYNFGKIQTNSLEFFPYVPIGSRELNVTDLSGVNFNIGTMYQYKINKKTTIFSSLYYTPKSILVSDNTRTIGTVNFDSNYEVQGVDALEPVVTKTDLNLPQKWTFGAGIGDSKRWFFGSEISFQGAGKLYNSYNTLDNVSYEKYQKYSFGGYFTPNPNPFVNYFKRITYRGGVKYEKTGLVVNSTSINDVGVTFGLGLPIKGSLSNVNLGFELGKKGTTSNNLVQENYFKINIGISLNDKWFVKSKFY</sequence>
<comment type="caution">
    <text evidence="2">The sequence shown here is derived from an EMBL/GenBank/DDBJ whole genome shotgun (WGS) entry which is preliminary data.</text>
</comment>
<evidence type="ECO:0000256" key="1">
    <source>
        <dbReference type="SAM" id="SignalP"/>
    </source>
</evidence>
<dbReference type="EMBL" id="JADHEC010000007">
    <property type="protein sequence ID" value="MBF2707887.1"/>
    <property type="molecule type" value="Genomic_DNA"/>
</dbReference>
<proteinExistence type="predicted"/>
<evidence type="ECO:0000313" key="3">
    <source>
        <dbReference type="Proteomes" id="UP000646211"/>
    </source>
</evidence>
<evidence type="ECO:0008006" key="4">
    <source>
        <dbReference type="Google" id="ProtNLM"/>
    </source>
</evidence>
<name>A0A930U9C3_9FLAO</name>
<keyword evidence="1" id="KW-0732">Signal</keyword>
<keyword evidence="3" id="KW-1185">Reference proteome</keyword>
<dbReference type="Proteomes" id="UP000646211">
    <property type="component" value="Unassembled WGS sequence"/>
</dbReference>
<protein>
    <recommendedName>
        <fullName evidence="4">Aromatic hydrocarbon degradation protein</fullName>
    </recommendedName>
</protein>
<organism evidence="2 3">
    <name type="scientific">Flavobacterium soyangense</name>
    <dbReference type="NCBI Taxonomy" id="2023265"/>
    <lineage>
        <taxon>Bacteria</taxon>
        <taxon>Pseudomonadati</taxon>
        <taxon>Bacteroidota</taxon>
        <taxon>Flavobacteriia</taxon>
        <taxon>Flavobacteriales</taxon>
        <taxon>Flavobacteriaceae</taxon>
        <taxon>Flavobacterium</taxon>
    </lineage>
</organism>
<feature type="signal peptide" evidence="1">
    <location>
        <begin position="1"/>
        <end position="19"/>
    </location>
</feature>